<name>A0A9W7JKI6_HIBTR</name>
<feature type="region of interest" description="Disordered" evidence="1">
    <location>
        <begin position="104"/>
        <end position="126"/>
    </location>
</feature>
<evidence type="ECO:0000256" key="1">
    <source>
        <dbReference type="SAM" id="MobiDB-lite"/>
    </source>
</evidence>
<reference evidence="2" key="1">
    <citation type="submission" date="2023-05" db="EMBL/GenBank/DDBJ databases">
        <title>Genome and transcriptome analyses reveal genes involved in the formation of fine ridges on petal epidermal cells in Hibiscus trionum.</title>
        <authorList>
            <person name="Koshimizu S."/>
            <person name="Masuda S."/>
            <person name="Ishii T."/>
            <person name="Shirasu K."/>
            <person name="Hoshino A."/>
            <person name="Arita M."/>
        </authorList>
    </citation>
    <scope>NUCLEOTIDE SEQUENCE</scope>
    <source>
        <strain evidence="2">Hamamatsu line</strain>
    </source>
</reference>
<dbReference type="InterPro" id="IPR025322">
    <property type="entry name" value="PADRE_dom"/>
</dbReference>
<protein>
    <submittedName>
        <fullName evidence="2">Uncharacterized protein</fullName>
    </submittedName>
</protein>
<keyword evidence="3" id="KW-1185">Reference proteome</keyword>
<accession>A0A9W7JKI6</accession>
<dbReference type="PANTHER" id="PTHR33052">
    <property type="entry name" value="DUF4228 DOMAIN PROTEIN-RELATED"/>
    <property type="match status" value="1"/>
</dbReference>
<dbReference type="Pfam" id="PF14009">
    <property type="entry name" value="PADRE"/>
    <property type="match status" value="1"/>
</dbReference>
<dbReference type="AlphaFoldDB" id="A0A9W7JKI6"/>
<evidence type="ECO:0000313" key="3">
    <source>
        <dbReference type="Proteomes" id="UP001165190"/>
    </source>
</evidence>
<sequence length="164" mass="17988">MGCCLSSSCSCKNAAPSSVRLVHFNGYVEDFEHPVTASEVTGQPPRQYLCTAAQLLSAGSQPLNPEARLQSGQLYFVLPWSTLRGDVSPLHLASVVKRLTARAKSHDGSTKTMPLSAVNDRPKRRDTTRTWKPILDTIREMSFTGRTESDLKAMHIITTEVASN</sequence>
<comment type="caution">
    <text evidence="2">The sequence shown here is derived from an EMBL/GenBank/DDBJ whole genome shotgun (WGS) entry which is preliminary data.</text>
</comment>
<evidence type="ECO:0000313" key="2">
    <source>
        <dbReference type="EMBL" id="GMJ15600.1"/>
    </source>
</evidence>
<proteinExistence type="predicted"/>
<dbReference type="Proteomes" id="UP001165190">
    <property type="component" value="Unassembled WGS sequence"/>
</dbReference>
<dbReference type="EMBL" id="BSYR01000078">
    <property type="protein sequence ID" value="GMJ15600.1"/>
    <property type="molecule type" value="Genomic_DNA"/>
</dbReference>
<dbReference type="OrthoDB" id="736928at2759"/>
<gene>
    <name evidence="2" type="ORF">HRI_005229200</name>
</gene>
<organism evidence="2 3">
    <name type="scientific">Hibiscus trionum</name>
    <name type="common">Flower of an hour</name>
    <dbReference type="NCBI Taxonomy" id="183268"/>
    <lineage>
        <taxon>Eukaryota</taxon>
        <taxon>Viridiplantae</taxon>
        <taxon>Streptophyta</taxon>
        <taxon>Embryophyta</taxon>
        <taxon>Tracheophyta</taxon>
        <taxon>Spermatophyta</taxon>
        <taxon>Magnoliopsida</taxon>
        <taxon>eudicotyledons</taxon>
        <taxon>Gunneridae</taxon>
        <taxon>Pentapetalae</taxon>
        <taxon>rosids</taxon>
        <taxon>malvids</taxon>
        <taxon>Malvales</taxon>
        <taxon>Malvaceae</taxon>
        <taxon>Malvoideae</taxon>
        <taxon>Hibiscus</taxon>
    </lineage>
</organism>